<sequence length="172" mass="19449">MDLTGNPAFRDYILLSLFTGARRSNVLSMRWKDIDFERSIWRIPGEVSKNGDPMQVPLIPEALEILRRRRAETSSVFVLPGEGRTGHYTTPTHAWETLLKRAKLEDLRIHDLRRSMGSWMTIGGTSLPIVGKALGHKTSQATSIYARLNLEPVRAAMEQAGVAMSRYRKKTV</sequence>
<organism evidence="5">
    <name type="scientific">Leptospirillum ferriphilum</name>
    <dbReference type="NCBI Taxonomy" id="178606"/>
    <lineage>
        <taxon>Bacteria</taxon>
        <taxon>Pseudomonadati</taxon>
        <taxon>Nitrospirota</taxon>
        <taxon>Nitrospiria</taxon>
        <taxon>Nitrospirales</taxon>
        <taxon>Nitrospiraceae</taxon>
        <taxon>Leptospirillum</taxon>
    </lineage>
</organism>
<evidence type="ECO:0000259" key="4">
    <source>
        <dbReference type="PROSITE" id="PS51898"/>
    </source>
</evidence>
<dbReference type="Pfam" id="PF00589">
    <property type="entry name" value="Phage_integrase"/>
    <property type="match status" value="1"/>
</dbReference>
<proteinExistence type="inferred from homology"/>
<accession>A0A7C3QXK2</accession>
<evidence type="ECO:0000313" key="5">
    <source>
        <dbReference type="EMBL" id="HFT94168.1"/>
    </source>
</evidence>
<keyword evidence="2" id="KW-0229">DNA integration</keyword>
<dbReference type="AlphaFoldDB" id="A0A7C3QXK2"/>
<evidence type="ECO:0000256" key="2">
    <source>
        <dbReference type="ARBA" id="ARBA00022908"/>
    </source>
</evidence>
<dbReference type="PROSITE" id="PS51898">
    <property type="entry name" value="TYR_RECOMBINASE"/>
    <property type="match status" value="1"/>
</dbReference>
<dbReference type="EMBL" id="DTMM01000209">
    <property type="protein sequence ID" value="HFT94168.1"/>
    <property type="molecule type" value="Genomic_DNA"/>
</dbReference>
<dbReference type="SUPFAM" id="SSF56349">
    <property type="entry name" value="DNA breaking-rejoining enzymes"/>
    <property type="match status" value="1"/>
</dbReference>
<dbReference type="GO" id="GO:0003677">
    <property type="term" value="F:DNA binding"/>
    <property type="evidence" value="ECO:0007669"/>
    <property type="project" value="InterPro"/>
</dbReference>
<gene>
    <name evidence="5" type="ORF">ENX03_09625</name>
</gene>
<name>A0A7C3QXK2_9BACT</name>
<dbReference type="InterPro" id="IPR002104">
    <property type="entry name" value="Integrase_catalytic"/>
</dbReference>
<dbReference type="GO" id="GO:0006310">
    <property type="term" value="P:DNA recombination"/>
    <property type="evidence" value="ECO:0007669"/>
    <property type="project" value="UniProtKB-KW"/>
</dbReference>
<dbReference type="PANTHER" id="PTHR30629:SF2">
    <property type="entry name" value="PROPHAGE INTEGRASE INTS-RELATED"/>
    <property type="match status" value="1"/>
</dbReference>
<protein>
    <submittedName>
        <fullName evidence="5">Site-specific integrase</fullName>
    </submittedName>
</protein>
<dbReference type="Gene3D" id="1.10.443.10">
    <property type="entry name" value="Intergrase catalytic core"/>
    <property type="match status" value="1"/>
</dbReference>
<dbReference type="InterPro" id="IPR050808">
    <property type="entry name" value="Phage_Integrase"/>
</dbReference>
<evidence type="ECO:0000256" key="3">
    <source>
        <dbReference type="ARBA" id="ARBA00023172"/>
    </source>
</evidence>
<evidence type="ECO:0000256" key="1">
    <source>
        <dbReference type="ARBA" id="ARBA00008857"/>
    </source>
</evidence>
<comment type="caution">
    <text evidence="5">The sequence shown here is derived from an EMBL/GenBank/DDBJ whole genome shotgun (WGS) entry which is preliminary data.</text>
</comment>
<comment type="similarity">
    <text evidence="1">Belongs to the 'phage' integrase family.</text>
</comment>
<dbReference type="GO" id="GO:0015074">
    <property type="term" value="P:DNA integration"/>
    <property type="evidence" value="ECO:0007669"/>
    <property type="project" value="UniProtKB-KW"/>
</dbReference>
<reference evidence="5" key="1">
    <citation type="journal article" date="2020" name="mSystems">
        <title>Genome- and Community-Level Interaction Insights into Carbon Utilization and Element Cycling Functions of Hydrothermarchaeota in Hydrothermal Sediment.</title>
        <authorList>
            <person name="Zhou Z."/>
            <person name="Liu Y."/>
            <person name="Xu W."/>
            <person name="Pan J."/>
            <person name="Luo Z.H."/>
            <person name="Li M."/>
        </authorList>
    </citation>
    <scope>NUCLEOTIDE SEQUENCE [LARGE SCALE GENOMIC DNA]</scope>
    <source>
        <strain evidence="5">SpSt-902</strain>
    </source>
</reference>
<dbReference type="InterPro" id="IPR013762">
    <property type="entry name" value="Integrase-like_cat_sf"/>
</dbReference>
<feature type="domain" description="Tyr recombinase" evidence="4">
    <location>
        <begin position="1"/>
        <end position="158"/>
    </location>
</feature>
<keyword evidence="3" id="KW-0233">DNA recombination</keyword>
<dbReference type="PANTHER" id="PTHR30629">
    <property type="entry name" value="PROPHAGE INTEGRASE"/>
    <property type="match status" value="1"/>
</dbReference>
<dbReference type="InterPro" id="IPR011010">
    <property type="entry name" value="DNA_brk_join_enz"/>
</dbReference>
<dbReference type="CDD" id="cd00796">
    <property type="entry name" value="INT_Rci_Hp1_C"/>
    <property type="match status" value="1"/>
</dbReference>